<reference evidence="2 3" key="1">
    <citation type="journal article" date="2016" name="Front. Microbiol.">
        <title>Genomic Resource of Rice Seed Associated Bacteria.</title>
        <authorList>
            <person name="Midha S."/>
            <person name="Bansal K."/>
            <person name="Sharma S."/>
            <person name="Kumar N."/>
            <person name="Patil P.P."/>
            <person name="Chaudhry V."/>
            <person name="Patil P.B."/>
        </authorList>
    </citation>
    <scope>NUCLEOTIDE SEQUENCE [LARGE SCALE GENOMIC DNA]</scope>
    <source>
        <strain evidence="2 3">NS355</strain>
    </source>
</reference>
<dbReference type="CDD" id="cd00093">
    <property type="entry name" value="HTH_XRE"/>
    <property type="match status" value="1"/>
</dbReference>
<dbReference type="RefSeq" id="WP_058744345.1">
    <property type="nucleotide sequence ID" value="NZ_LDTF01000009.1"/>
</dbReference>
<dbReference type="Pfam" id="PF01381">
    <property type="entry name" value="HTH_3"/>
    <property type="match status" value="1"/>
</dbReference>
<dbReference type="AlphaFoldDB" id="A0A147IXV9"/>
<sequence length="82" mass="8639">MAHIVGSPKQLGALIHNVRIQRNLTQQALAASVGTGQKTISRIEGGQTGATLETLFRVMAALDLDVQIAPRSKGGADLSEIF</sequence>
<dbReference type="GO" id="GO:0003677">
    <property type="term" value="F:DNA binding"/>
    <property type="evidence" value="ECO:0007669"/>
    <property type="project" value="InterPro"/>
</dbReference>
<evidence type="ECO:0000313" key="2">
    <source>
        <dbReference type="EMBL" id="KTW00630.1"/>
    </source>
</evidence>
<dbReference type="Gene3D" id="1.10.260.40">
    <property type="entry name" value="lambda repressor-like DNA-binding domains"/>
    <property type="match status" value="1"/>
</dbReference>
<dbReference type="PROSITE" id="PS50943">
    <property type="entry name" value="HTH_CROC1"/>
    <property type="match status" value="1"/>
</dbReference>
<dbReference type="OrthoDB" id="9154356at2"/>
<dbReference type="SUPFAM" id="SSF47413">
    <property type="entry name" value="lambda repressor-like DNA-binding domains"/>
    <property type="match status" value="1"/>
</dbReference>
<comment type="caution">
    <text evidence="2">The sequence shown here is derived from an EMBL/GenBank/DDBJ whole genome shotgun (WGS) entry which is preliminary data.</text>
</comment>
<gene>
    <name evidence="2" type="ORF">NS355_03100</name>
</gene>
<dbReference type="InterPro" id="IPR010982">
    <property type="entry name" value="Lambda_DNA-bd_dom_sf"/>
</dbReference>
<proteinExistence type="predicted"/>
<evidence type="ECO:0000259" key="1">
    <source>
        <dbReference type="PROSITE" id="PS50943"/>
    </source>
</evidence>
<evidence type="ECO:0000313" key="3">
    <source>
        <dbReference type="Proteomes" id="UP000073923"/>
    </source>
</evidence>
<feature type="domain" description="HTH cro/C1-type" evidence="1">
    <location>
        <begin position="15"/>
        <end position="69"/>
    </location>
</feature>
<dbReference type="PATRIC" id="fig|172044.3.peg.3290"/>
<dbReference type="InterPro" id="IPR001387">
    <property type="entry name" value="Cro/C1-type_HTH"/>
</dbReference>
<dbReference type="EMBL" id="LDTF01000009">
    <property type="protein sequence ID" value="KTW00630.1"/>
    <property type="molecule type" value="Genomic_DNA"/>
</dbReference>
<organism evidence="2 3">
    <name type="scientific">Sphingomonas yabuuchiae</name>
    <dbReference type="NCBI Taxonomy" id="172044"/>
    <lineage>
        <taxon>Bacteria</taxon>
        <taxon>Pseudomonadati</taxon>
        <taxon>Pseudomonadota</taxon>
        <taxon>Alphaproteobacteria</taxon>
        <taxon>Sphingomonadales</taxon>
        <taxon>Sphingomonadaceae</taxon>
        <taxon>Sphingomonas</taxon>
    </lineage>
</organism>
<protein>
    <recommendedName>
        <fullName evidence="1">HTH cro/C1-type domain-containing protein</fullName>
    </recommendedName>
</protein>
<name>A0A147IXV9_9SPHN</name>
<accession>A0A147IXV9</accession>
<dbReference type="SMART" id="SM00530">
    <property type="entry name" value="HTH_XRE"/>
    <property type="match status" value="1"/>
</dbReference>
<dbReference type="Proteomes" id="UP000073923">
    <property type="component" value="Unassembled WGS sequence"/>
</dbReference>